<keyword evidence="3" id="KW-0067">ATP-binding</keyword>
<gene>
    <name evidence="5" type="ordered locus">Desmer_1865</name>
</gene>
<dbReference type="PROSITE" id="PS50893">
    <property type="entry name" value="ABC_TRANSPORTER_2"/>
    <property type="match status" value="1"/>
</dbReference>
<evidence type="ECO:0000313" key="6">
    <source>
        <dbReference type="Proteomes" id="UP000005262"/>
    </source>
</evidence>
<dbReference type="Gene3D" id="3.40.50.300">
    <property type="entry name" value="P-loop containing nucleotide triphosphate hydrolases"/>
    <property type="match status" value="1"/>
</dbReference>
<feature type="domain" description="ABC transporter" evidence="4">
    <location>
        <begin position="3"/>
        <end position="238"/>
    </location>
</feature>
<name>J7IXK1_DESMD</name>
<dbReference type="RefSeq" id="WP_014902738.1">
    <property type="nucleotide sequence ID" value="NC_018515.1"/>
</dbReference>
<evidence type="ECO:0000256" key="2">
    <source>
        <dbReference type="ARBA" id="ARBA00022741"/>
    </source>
</evidence>
<dbReference type="CDD" id="cd03214">
    <property type="entry name" value="ABC_Iron-Siderophores_B12_Hemin"/>
    <property type="match status" value="1"/>
</dbReference>
<organism evidence="5 6">
    <name type="scientific">Desulfosporosinus meridiei (strain ATCC BAA-275 / DSM 13257 / KCTC 12902 / NCIMB 13706 / S10)</name>
    <dbReference type="NCBI Taxonomy" id="768704"/>
    <lineage>
        <taxon>Bacteria</taxon>
        <taxon>Bacillati</taxon>
        <taxon>Bacillota</taxon>
        <taxon>Clostridia</taxon>
        <taxon>Eubacteriales</taxon>
        <taxon>Desulfitobacteriaceae</taxon>
        <taxon>Desulfosporosinus</taxon>
    </lineage>
</organism>
<dbReference type="eggNOG" id="COG1120">
    <property type="taxonomic scope" value="Bacteria"/>
</dbReference>
<evidence type="ECO:0000259" key="4">
    <source>
        <dbReference type="PROSITE" id="PS50893"/>
    </source>
</evidence>
<dbReference type="InterPro" id="IPR050153">
    <property type="entry name" value="Metal_Ion_Import_ABC"/>
</dbReference>
<dbReference type="OrthoDB" id="9799337at2"/>
<protein>
    <submittedName>
        <fullName evidence="5">ABC-type cobalamin/Fe3+-siderophore transport system, ATPase component</fullName>
    </submittedName>
</protein>
<evidence type="ECO:0000256" key="1">
    <source>
        <dbReference type="ARBA" id="ARBA00022448"/>
    </source>
</evidence>
<dbReference type="PANTHER" id="PTHR42734:SF19">
    <property type="entry name" value="IRON COMPOUNDS ABC TRANSPORTER, ATP-BINDING PROTEIN"/>
    <property type="match status" value="1"/>
</dbReference>
<accession>J7IXK1</accession>
<evidence type="ECO:0000256" key="3">
    <source>
        <dbReference type="ARBA" id="ARBA00022840"/>
    </source>
</evidence>
<dbReference type="STRING" id="768704.Desmer_1865"/>
<dbReference type="InterPro" id="IPR017871">
    <property type="entry name" value="ABC_transporter-like_CS"/>
</dbReference>
<dbReference type="PROSITE" id="PS00211">
    <property type="entry name" value="ABC_TRANSPORTER_1"/>
    <property type="match status" value="1"/>
</dbReference>
<dbReference type="EMBL" id="CP003629">
    <property type="protein sequence ID" value="AFQ43823.1"/>
    <property type="molecule type" value="Genomic_DNA"/>
</dbReference>
<sequence>MSIEVANLSFSYGDRLILDRINFVAKDQELLSILGPNGTGKSTLFRCILGLLSKYRGKALLNGRDIRKLGIREMAQYIAYIPQSHYPSFNYTVFDMVLMGTTVQLSSLSSPSLKQRKLAESALERLGIIHLKERGYTQISGGERQLVLMARALVQEAKILILDEPTANLDFGNQIRVLTQIKSLAKEGYTIIQSTHNPDQTFLFSDKVLAMKDGKVLALGSPCQVFSQELIYQLYGIDVELQSLYDDKARVCIPKSIIEAGSLPRFSSYIHRKSKKSMQKNQ</sequence>
<dbReference type="KEGG" id="dmi:Desmer_1865"/>
<dbReference type="InterPro" id="IPR027417">
    <property type="entry name" value="P-loop_NTPase"/>
</dbReference>
<dbReference type="Proteomes" id="UP000005262">
    <property type="component" value="Chromosome"/>
</dbReference>
<reference evidence="5 6" key="1">
    <citation type="journal article" date="2012" name="J. Bacteriol.">
        <title>Complete genome sequences of Desulfosporosinus orientis DSM765T, Desulfosporosinus youngiae DSM17734T, Desulfosporosinus meridiei DSM13257T, and Desulfosporosinus acidiphilus DSM22704T.</title>
        <authorList>
            <person name="Pester M."/>
            <person name="Brambilla E."/>
            <person name="Alazard D."/>
            <person name="Rattei T."/>
            <person name="Weinmaier T."/>
            <person name="Han J."/>
            <person name="Lucas S."/>
            <person name="Lapidus A."/>
            <person name="Cheng J.F."/>
            <person name="Goodwin L."/>
            <person name="Pitluck S."/>
            <person name="Peters L."/>
            <person name="Ovchinnikova G."/>
            <person name="Teshima H."/>
            <person name="Detter J.C."/>
            <person name="Han C.S."/>
            <person name="Tapia R."/>
            <person name="Land M.L."/>
            <person name="Hauser L."/>
            <person name="Kyrpides N.C."/>
            <person name="Ivanova N.N."/>
            <person name="Pagani I."/>
            <person name="Huntmann M."/>
            <person name="Wei C.L."/>
            <person name="Davenport K.W."/>
            <person name="Daligault H."/>
            <person name="Chain P.S."/>
            <person name="Chen A."/>
            <person name="Mavromatis K."/>
            <person name="Markowitz V."/>
            <person name="Szeto E."/>
            <person name="Mikhailova N."/>
            <person name="Pati A."/>
            <person name="Wagner M."/>
            <person name="Woyke T."/>
            <person name="Ollivier B."/>
            <person name="Klenk H.P."/>
            <person name="Spring S."/>
            <person name="Loy A."/>
        </authorList>
    </citation>
    <scope>NUCLEOTIDE SEQUENCE [LARGE SCALE GENOMIC DNA]</scope>
    <source>
        <strain evidence="6">ATCC BAA-275 / DSM 13257 / NCIMB 13706 / S10</strain>
    </source>
</reference>
<dbReference type="GO" id="GO:0016887">
    <property type="term" value="F:ATP hydrolysis activity"/>
    <property type="evidence" value="ECO:0007669"/>
    <property type="project" value="InterPro"/>
</dbReference>
<dbReference type="InterPro" id="IPR003439">
    <property type="entry name" value="ABC_transporter-like_ATP-bd"/>
</dbReference>
<dbReference type="AlphaFoldDB" id="J7IXK1"/>
<dbReference type="InterPro" id="IPR003593">
    <property type="entry name" value="AAA+_ATPase"/>
</dbReference>
<dbReference type="HOGENOM" id="CLU_000604_1_11_9"/>
<dbReference type="GO" id="GO:0005524">
    <property type="term" value="F:ATP binding"/>
    <property type="evidence" value="ECO:0007669"/>
    <property type="project" value="UniProtKB-KW"/>
</dbReference>
<keyword evidence="1" id="KW-0813">Transport</keyword>
<dbReference type="SUPFAM" id="SSF52540">
    <property type="entry name" value="P-loop containing nucleoside triphosphate hydrolases"/>
    <property type="match status" value="1"/>
</dbReference>
<proteinExistence type="predicted"/>
<dbReference type="SMART" id="SM00382">
    <property type="entry name" value="AAA"/>
    <property type="match status" value="1"/>
</dbReference>
<evidence type="ECO:0000313" key="5">
    <source>
        <dbReference type="EMBL" id="AFQ43823.1"/>
    </source>
</evidence>
<dbReference type="FunFam" id="3.40.50.300:FF:000134">
    <property type="entry name" value="Iron-enterobactin ABC transporter ATP-binding protein"/>
    <property type="match status" value="1"/>
</dbReference>
<reference evidence="6" key="2">
    <citation type="submission" date="2012-08" db="EMBL/GenBank/DDBJ databases">
        <title>Finished genome of Desulfosporosinus meridiei DSM 13257.</title>
        <authorList>
            <person name="Huntemann M."/>
            <person name="Wei C.-L."/>
            <person name="Han J."/>
            <person name="Detter J.C."/>
            <person name="Han C."/>
            <person name="Davenport K."/>
            <person name="Daligault H."/>
            <person name="Erkkila T."/>
            <person name="Gu W."/>
            <person name="Munk A.C.C."/>
            <person name="Teshima H."/>
            <person name="Xu Y."/>
            <person name="Chain P."/>
            <person name="Tapia R."/>
            <person name="Chen A."/>
            <person name="Krypides N."/>
            <person name="Mavromatis K."/>
            <person name="Markowitz V."/>
            <person name="Szeto E."/>
            <person name="Ivanova N."/>
            <person name="Mikhailova N."/>
            <person name="Ovchinnikova G."/>
            <person name="Pagani I."/>
            <person name="Pati A."/>
            <person name="Goodwin L."/>
            <person name="Peters L."/>
            <person name="Pitluck S."/>
            <person name="Woyke T."/>
            <person name="Pester M."/>
            <person name="Spring S."/>
            <person name="Ollivier B."/>
            <person name="Rattei T."/>
            <person name="Klenk H.-P."/>
            <person name="Wagner M."/>
            <person name="Loy A."/>
        </authorList>
    </citation>
    <scope>NUCLEOTIDE SEQUENCE [LARGE SCALE GENOMIC DNA]</scope>
    <source>
        <strain evidence="6">ATCC BAA-275 / DSM 13257 / NCIMB 13706 / S10</strain>
    </source>
</reference>
<dbReference type="PANTHER" id="PTHR42734">
    <property type="entry name" value="METAL TRANSPORT SYSTEM ATP-BINDING PROTEIN TM_0124-RELATED"/>
    <property type="match status" value="1"/>
</dbReference>
<keyword evidence="2" id="KW-0547">Nucleotide-binding</keyword>
<keyword evidence="6" id="KW-1185">Reference proteome</keyword>
<dbReference type="Pfam" id="PF00005">
    <property type="entry name" value="ABC_tran"/>
    <property type="match status" value="1"/>
</dbReference>